<dbReference type="EMBL" id="JACSIT010000149">
    <property type="protein sequence ID" value="MBC6996137.1"/>
    <property type="molecule type" value="Genomic_DNA"/>
</dbReference>
<sequence>MNTILSSKHPEEPRNYEYYFKRNKFADGATYFFASVSPELEEFTPAEARRLIAGFRLKLLIEVPWDVEKALLPYAARIREAGPIESFEIDLIEARIAYQRGFYLRAYNLVSILIAEVETFQAEGEDQFERVEASFLLPRAHIVAGKTLYRGLDHALARVHLGLAFDLIQYSSAPHAEKKRHDYLRGRICVLVARSYFDYPLEHGNISGLFASAESIYADSLDPNHIYWSEIDDLKALFDMTSYHPPYPGWFLNAEERLVNAGARIQQAFNGKDHRRMAHLKLLAGVSWLNRGRELRAQEHGEFTPAVMEAFGKAAKHFREEYQIRKGCFEGRPHPTQAKCLYYLSHTELLAAQCKIKQGNIPEAQQHLREAEELIKEAHEANRRSPKERKENQRIAKRPGVPFAADSLGKVNCLDRLQYFKISGKELKLQYLRYQIAASTKARTASFRQVLKIYRKCYAGMIDCIIHLNSEASRESIFERFTPMQENAIAVCQKEFDLFPTGSKKQREIFDIMLNIHLQGKRNMDWKKKHAAAPVRPGKLALEGFRGRLNILQLYIQKMLVASGQPQEDRNLVPLEDFRGKCERTIKENFDRIEDSWDFWQKERHLSDQEDGFKADTIISRFDGNKRTGLISFFAGQEHLYLLSLFQTAPNASAYMYRAVRLTGQGQSFTGVKGLQTKAEHLAKTISCVHRVLKREQKNGQMGNGEDQHQDGPSAFANRLINGNALVYYPPEEHFVKRVLKEEVWTTSPAKEPVATADRLNSLWLTLAYEMNRDLFGTLENIPRSLYLTFNQEWMQRIPYSLMPLRDPASVASAGKEYRFSKLPYFGTKYEHALLPCLADIWRVGGKNGSHTSASTDPDNPPNLYLFLAAHGIDYQGDQHHAPKEFISTLGPKHFTHLKQFVFDGRINQPLHRFQYFPAVTATGRYTPEDKELILARAQLSAVLYFFCHVEQEKDLSKVRKLIKLTSPPPGEESDFAPEYLRSPTNIYHEEIAESDFRNNWLVFISGCGSAEGFARVGYMAFSMMTAFLDAGSRSVIGTQFTSYTQQAKHYSEIFFQQWVGITDKRAKALGIAMRRANKIMLKSKNEGYTHYSNPLHWGAYLLLGDMSLRFAELEHFGYELAPKPS</sequence>
<dbReference type="Proteomes" id="UP000650081">
    <property type="component" value="Unassembled WGS sequence"/>
</dbReference>
<comment type="caution">
    <text evidence="2">The sequence shown here is derived from an EMBL/GenBank/DDBJ whole genome shotgun (WGS) entry which is preliminary data.</text>
</comment>
<dbReference type="RefSeq" id="WP_187468156.1">
    <property type="nucleotide sequence ID" value="NZ_JACSIT010000149.1"/>
</dbReference>
<feature type="domain" description="CHAT" evidence="1">
    <location>
        <begin position="939"/>
        <end position="1106"/>
    </location>
</feature>
<evidence type="ECO:0000259" key="1">
    <source>
        <dbReference type="Pfam" id="PF12770"/>
    </source>
</evidence>
<evidence type="ECO:0000313" key="3">
    <source>
        <dbReference type="Proteomes" id="UP000650081"/>
    </source>
</evidence>
<dbReference type="InterPro" id="IPR024983">
    <property type="entry name" value="CHAT_dom"/>
</dbReference>
<keyword evidence="3" id="KW-1185">Reference proteome</keyword>
<evidence type="ECO:0000313" key="2">
    <source>
        <dbReference type="EMBL" id="MBC6996137.1"/>
    </source>
</evidence>
<dbReference type="Pfam" id="PF12770">
    <property type="entry name" value="CHAT"/>
    <property type="match status" value="1"/>
</dbReference>
<organism evidence="2 3">
    <name type="scientific">Neolewinella lacunae</name>
    <dbReference type="NCBI Taxonomy" id="1517758"/>
    <lineage>
        <taxon>Bacteria</taxon>
        <taxon>Pseudomonadati</taxon>
        <taxon>Bacteroidota</taxon>
        <taxon>Saprospiria</taxon>
        <taxon>Saprospirales</taxon>
        <taxon>Lewinellaceae</taxon>
        <taxon>Neolewinella</taxon>
    </lineage>
</organism>
<accession>A0A923PL92</accession>
<proteinExistence type="predicted"/>
<gene>
    <name evidence="2" type="ORF">H9S92_18345</name>
</gene>
<reference evidence="2" key="1">
    <citation type="submission" date="2020-08" db="EMBL/GenBank/DDBJ databases">
        <title>Lewinella bacteria from marine environments.</title>
        <authorList>
            <person name="Zhong Y."/>
        </authorList>
    </citation>
    <scope>NUCLEOTIDE SEQUENCE</scope>
    <source>
        <strain evidence="2">KCTC 42187</strain>
    </source>
</reference>
<protein>
    <submittedName>
        <fullName evidence="2">CHAT domain-containing protein</fullName>
    </submittedName>
</protein>
<dbReference type="AlphaFoldDB" id="A0A923PL92"/>
<name>A0A923PL92_9BACT</name>